<evidence type="ECO:0000256" key="1">
    <source>
        <dbReference type="SAM" id="MobiDB-lite"/>
    </source>
</evidence>
<keyword evidence="4" id="KW-1185">Reference proteome</keyword>
<keyword evidence="2" id="KW-1133">Transmembrane helix</keyword>
<dbReference type="OrthoDB" id="57253at2759"/>
<feature type="region of interest" description="Disordered" evidence="1">
    <location>
        <begin position="1"/>
        <end position="28"/>
    </location>
</feature>
<reference evidence="3" key="1">
    <citation type="submission" date="2020-06" db="EMBL/GenBank/DDBJ databases">
        <authorList>
            <consortium name="Plant Systems Biology data submission"/>
        </authorList>
    </citation>
    <scope>NUCLEOTIDE SEQUENCE</scope>
    <source>
        <strain evidence="3">D6</strain>
    </source>
</reference>
<gene>
    <name evidence="3" type="ORF">SEMRO_434_G141960.1</name>
</gene>
<proteinExistence type="predicted"/>
<dbReference type="AlphaFoldDB" id="A0A9N8HEZ5"/>
<keyword evidence="2" id="KW-0812">Transmembrane</keyword>
<protein>
    <recommendedName>
        <fullName evidence="5">EF-hand domain-containing protein</fullName>
    </recommendedName>
</protein>
<name>A0A9N8HEZ5_9STRA</name>
<evidence type="ECO:0000313" key="4">
    <source>
        <dbReference type="Proteomes" id="UP001153069"/>
    </source>
</evidence>
<accession>A0A9N8HEZ5</accession>
<dbReference type="EMBL" id="CAICTM010000433">
    <property type="protein sequence ID" value="CAB9510372.1"/>
    <property type="molecule type" value="Genomic_DNA"/>
</dbReference>
<feature type="transmembrane region" description="Helical" evidence="2">
    <location>
        <begin position="113"/>
        <end position="138"/>
    </location>
</feature>
<organism evidence="3 4">
    <name type="scientific">Seminavis robusta</name>
    <dbReference type="NCBI Taxonomy" id="568900"/>
    <lineage>
        <taxon>Eukaryota</taxon>
        <taxon>Sar</taxon>
        <taxon>Stramenopiles</taxon>
        <taxon>Ochrophyta</taxon>
        <taxon>Bacillariophyta</taxon>
        <taxon>Bacillariophyceae</taxon>
        <taxon>Bacillariophycidae</taxon>
        <taxon>Naviculales</taxon>
        <taxon>Naviculaceae</taxon>
        <taxon>Seminavis</taxon>
    </lineage>
</organism>
<comment type="caution">
    <text evidence="3">The sequence shown here is derived from an EMBL/GenBank/DDBJ whole genome shotgun (WGS) entry which is preliminary data.</text>
</comment>
<keyword evidence="2" id="KW-0472">Membrane</keyword>
<evidence type="ECO:0008006" key="5">
    <source>
        <dbReference type="Google" id="ProtNLM"/>
    </source>
</evidence>
<sequence>MMHNHEKMDEEKTFEVIQEDRPRQQTSFAPVSPSLVKRGLTEVSAMFDRNGKGYLDETERALRRMDSQDKGYLGIDKVCVIFESLQSEQERSSQLLEALRTESKKSLNLKMGVIALTVFSVLLALANIGTSFAVATLVKDMKVDTSGDLLTKDSNVRVGTTAKVVSFEIDAIDDTRRRRLQTAAGLVCNTMVDTDPVTGLTDKSCQLQGTIKNTVADSLHGELKVVDHVQLTCNSKRSQLFGTYKLPAGNPGDFDMGGVPYVIYPTSVTPDDKYQAIQSVLVPHQPAVPATPAQNGFPAIPAQAAVPEHNCDAYFSLAFYCMKDLVNGVEPDCLVMSAFQPTEACKTSPVVCGPPPATNNGVIST</sequence>
<evidence type="ECO:0000313" key="3">
    <source>
        <dbReference type="EMBL" id="CAB9510372.1"/>
    </source>
</evidence>
<feature type="compositionally biased region" description="Basic and acidic residues" evidence="1">
    <location>
        <begin position="1"/>
        <end position="23"/>
    </location>
</feature>
<dbReference type="Proteomes" id="UP001153069">
    <property type="component" value="Unassembled WGS sequence"/>
</dbReference>
<evidence type="ECO:0000256" key="2">
    <source>
        <dbReference type="SAM" id="Phobius"/>
    </source>
</evidence>